<dbReference type="HOGENOM" id="CLU_003182_13_0_11"/>
<feature type="domain" description="STAS" evidence="7">
    <location>
        <begin position="442"/>
        <end position="557"/>
    </location>
</feature>
<evidence type="ECO:0000313" key="9">
    <source>
        <dbReference type="Proteomes" id="UP000035035"/>
    </source>
</evidence>
<dbReference type="PANTHER" id="PTHR11814">
    <property type="entry name" value="SULFATE TRANSPORTER"/>
    <property type="match status" value="1"/>
</dbReference>
<dbReference type="PATRIC" id="fig|1423140.3.peg.320"/>
<feature type="transmembrane region" description="Helical" evidence="6">
    <location>
        <begin position="186"/>
        <end position="202"/>
    </location>
</feature>
<gene>
    <name evidence="8" type="ORF">V525_01585</name>
</gene>
<evidence type="ECO:0000256" key="6">
    <source>
        <dbReference type="SAM" id="Phobius"/>
    </source>
</evidence>
<dbReference type="InterPro" id="IPR001902">
    <property type="entry name" value="SLC26A/SulP_fam"/>
</dbReference>
<dbReference type="RefSeq" id="WP_035750654.1">
    <property type="nucleotide sequence ID" value="NZ_KI629793.1"/>
</dbReference>
<dbReference type="Pfam" id="PF00916">
    <property type="entry name" value="Sulfate_transp"/>
    <property type="match status" value="1"/>
</dbReference>
<feature type="transmembrane region" description="Helical" evidence="6">
    <location>
        <begin position="389"/>
        <end position="422"/>
    </location>
</feature>
<keyword evidence="3 6" id="KW-1133">Transmembrane helix</keyword>
<evidence type="ECO:0000256" key="2">
    <source>
        <dbReference type="ARBA" id="ARBA00022692"/>
    </source>
</evidence>
<evidence type="ECO:0000256" key="1">
    <source>
        <dbReference type="ARBA" id="ARBA00004141"/>
    </source>
</evidence>
<keyword evidence="2 6" id="KW-0812">Transmembrane</keyword>
<dbReference type="CDD" id="cd07042">
    <property type="entry name" value="STAS_SulP_like_sulfate_transporter"/>
    <property type="match status" value="1"/>
</dbReference>
<comment type="caution">
    <text evidence="8">The sequence shown here is derived from an EMBL/GenBank/DDBJ whole genome shotgun (WGS) entry which is preliminary data.</text>
</comment>
<dbReference type="InterPro" id="IPR002645">
    <property type="entry name" value="STAS_dom"/>
</dbReference>
<comment type="subcellular location">
    <subcellularLocation>
        <location evidence="1">Membrane</location>
        <topology evidence="1">Multi-pass membrane protein</topology>
    </subcellularLocation>
</comment>
<dbReference type="GO" id="GO:0055085">
    <property type="term" value="P:transmembrane transport"/>
    <property type="evidence" value="ECO:0007669"/>
    <property type="project" value="InterPro"/>
</dbReference>
<proteinExistence type="predicted"/>
<dbReference type="GO" id="GO:0016020">
    <property type="term" value="C:membrane"/>
    <property type="evidence" value="ECO:0007669"/>
    <property type="project" value="UniProtKB-SubCell"/>
</dbReference>
<evidence type="ECO:0000256" key="5">
    <source>
        <dbReference type="SAM" id="MobiDB-lite"/>
    </source>
</evidence>
<evidence type="ECO:0000256" key="3">
    <source>
        <dbReference type="ARBA" id="ARBA00022989"/>
    </source>
</evidence>
<feature type="transmembrane region" description="Helical" evidence="6">
    <location>
        <begin position="357"/>
        <end position="377"/>
    </location>
</feature>
<dbReference type="AlphaFoldDB" id="W9DJK6"/>
<feature type="transmembrane region" description="Helical" evidence="6">
    <location>
        <begin position="209"/>
        <end position="228"/>
    </location>
</feature>
<dbReference type="InterPro" id="IPR036513">
    <property type="entry name" value="STAS_dom_sf"/>
</dbReference>
<feature type="transmembrane region" description="Helical" evidence="6">
    <location>
        <begin position="82"/>
        <end position="99"/>
    </location>
</feature>
<feature type="transmembrane region" description="Helical" evidence="6">
    <location>
        <begin position="105"/>
        <end position="129"/>
    </location>
</feature>
<feature type="transmembrane region" description="Helical" evidence="6">
    <location>
        <begin position="331"/>
        <end position="351"/>
    </location>
</feature>
<evidence type="ECO:0000259" key="7">
    <source>
        <dbReference type="PROSITE" id="PS50801"/>
    </source>
</evidence>
<evidence type="ECO:0000256" key="4">
    <source>
        <dbReference type="ARBA" id="ARBA00023136"/>
    </source>
</evidence>
<feature type="transmembrane region" description="Helical" evidence="6">
    <location>
        <begin position="28"/>
        <end position="45"/>
    </location>
</feature>
<reference evidence="8 9" key="1">
    <citation type="journal article" date="2014" name="Genome Announc.">
        <title>Draft Genome Sequence of Gordonia alkanivorans Strain CGMCC6845, a Halotolerant Hydrocarbon-Degrading Bacterium.</title>
        <authorList>
            <person name="Wang X."/>
            <person name="Jin D."/>
            <person name="Zhou L."/>
            <person name="Wu L."/>
            <person name="An W."/>
            <person name="Zhao L."/>
        </authorList>
    </citation>
    <scope>NUCLEOTIDE SEQUENCE [LARGE SCALE GENOMIC DNA]</scope>
    <source>
        <strain evidence="8 9">CGMCC 6845</strain>
    </source>
</reference>
<feature type="transmembrane region" description="Helical" evidence="6">
    <location>
        <begin position="255"/>
        <end position="276"/>
    </location>
</feature>
<dbReference type="PROSITE" id="PS50801">
    <property type="entry name" value="STAS"/>
    <property type="match status" value="1"/>
</dbReference>
<dbReference type="SUPFAM" id="SSF52091">
    <property type="entry name" value="SpoIIaa-like"/>
    <property type="match status" value="1"/>
</dbReference>
<dbReference type="Proteomes" id="UP000035035">
    <property type="component" value="Unassembled WGS sequence"/>
</dbReference>
<dbReference type="InterPro" id="IPR011547">
    <property type="entry name" value="SLC26A/SulP_dom"/>
</dbReference>
<name>W9DJK6_9ACTN</name>
<dbReference type="Pfam" id="PF01740">
    <property type="entry name" value="STAS"/>
    <property type="match status" value="1"/>
</dbReference>
<accession>W9DJK6</accession>
<organism evidence="8 9">
    <name type="scientific">Gordonia alkanivorans CGMCC 6845</name>
    <dbReference type="NCBI Taxonomy" id="1423140"/>
    <lineage>
        <taxon>Bacteria</taxon>
        <taxon>Bacillati</taxon>
        <taxon>Actinomycetota</taxon>
        <taxon>Actinomycetes</taxon>
        <taxon>Mycobacteriales</taxon>
        <taxon>Gordoniaceae</taxon>
        <taxon>Gordonia</taxon>
    </lineage>
</organism>
<keyword evidence="4 6" id="KW-0472">Membrane</keyword>
<sequence>MSGVAALWRLPGLATARSYKREWLRTDVTAGLVLTALLIPAGMGYAEAAGLPAYAGLWATIVPLTAYAVVGPSKILVLGPDSSLAPLIAAAVLPLAAVGDPEDALALAGILAVLVGAILVLGGFLRLGFVTELLSKPLRLGYLNAIALIVVIGQLPKLLGFSVDASGLFEEVGEIVTSVLDGKTDTVAAAMGFAGLVVIVAFRRWLARVPGVLVAVVGSIVVTAVLGLDDDIGMVGALPAGLPLPQYGGTDWNDVLSLLGPAAGIALIAFADSGVLSRTFAARRGEDVDGSTEMKAIGTANIASGLFGGFPISASGSRTPVAEQAGARTQLAGAVGAAAVLVFVLVAPGVTAYLPDATLAAVVIVAATALIDISGMVRIWRLSKLEFGLAAAAFVGVALVGVLEGILVAIGLSFVAVVARAWQPYRTELVELEGTGFLDVTRHPEGHRIPGLVLVRFDAPLFFANGKIFAAHVRDVVAYSEPPVKWVVVAAEPITGLDTTAVDELIDLDRALESSSIRLVFAELKGPVKDKLIRFVVDGRFDEDRFFPTVESAVEAYRSVQSPPGSAPDSTPDRSGPE</sequence>
<feature type="region of interest" description="Disordered" evidence="5">
    <location>
        <begin position="557"/>
        <end position="578"/>
    </location>
</feature>
<evidence type="ECO:0000313" key="8">
    <source>
        <dbReference type="EMBL" id="ETA08817.1"/>
    </source>
</evidence>
<feature type="transmembrane region" description="Helical" evidence="6">
    <location>
        <begin position="141"/>
        <end position="159"/>
    </location>
</feature>
<protein>
    <submittedName>
        <fullName evidence="8">Transporter</fullName>
    </submittedName>
</protein>
<dbReference type="Gene3D" id="3.30.750.24">
    <property type="entry name" value="STAS domain"/>
    <property type="match status" value="1"/>
</dbReference>
<keyword evidence="9" id="KW-1185">Reference proteome</keyword>
<dbReference type="EMBL" id="AYXO01000001">
    <property type="protein sequence ID" value="ETA08817.1"/>
    <property type="molecule type" value="Genomic_DNA"/>
</dbReference>
<feature type="transmembrane region" description="Helical" evidence="6">
    <location>
        <begin position="51"/>
        <end position="70"/>
    </location>
</feature>